<keyword evidence="2" id="KW-1185">Reference proteome</keyword>
<organism evidence="1 2">
    <name type="scientific">Cardiocondyla obscurior</name>
    <dbReference type="NCBI Taxonomy" id="286306"/>
    <lineage>
        <taxon>Eukaryota</taxon>
        <taxon>Metazoa</taxon>
        <taxon>Ecdysozoa</taxon>
        <taxon>Arthropoda</taxon>
        <taxon>Hexapoda</taxon>
        <taxon>Insecta</taxon>
        <taxon>Pterygota</taxon>
        <taxon>Neoptera</taxon>
        <taxon>Endopterygota</taxon>
        <taxon>Hymenoptera</taxon>
        <taxon>Apocrita</taxon>
        <taxon>Aculeata</taxon>
        <taxon>Formicoidea</taxon>
        <taxon>Formicidae</taxon>
        <taxon>Myrmicinae</taxon>
        <taxon>Cardiocondyla</taxon>
    </lineage>
</organism>
<name>A0AAW2F5Q8_9HYME</name>
<reference evidence="1 2" key="1">
    <citation type="submission" date="2023-03" db="EMBL/GenBank/DDBJ databases">
        <title>High recombination rates correlate with genetic variation in Cardiocondyla obscurior ants.</title>
        <authorList>
            <person name="Errbii M."/>
        </authorList>
    </citation>
    <scope>NUCLEOTIDE SEQUENCE [LARGE SCALE GENOMIC DNA]</scope>
    <source>
        <strain evidence="1">Alpha-2009</strain>
        <tissue evidence="1">Whole body</tissue>
    </source>
</reference>
<evidence type="ECO:0000313" key="2">
    <source>
        <dbReference type="Proteomes" id="UP001430953"/>
    </source>
</evidence>
<dbReference type="EMBL" id="JADYXP020000015">
    <property type="protein sequence ID" value="KAL0109477.1"/>
    <property type="molecule type" value="Genomic_DNA"/>
</dbReference>
<comment type="caution">
    <text evidence="1">The sequence shown here is derived from an EMBL/GenBank/DDBJ whole genome shotgun (WGS) entry which is preliminary data.</text>
</comment>
<accession>A0AAW2F5Q8</accession>
<sequence>MLGVIMASCSCNLALAWRKLVSREILRDYHTRVNIVRRLRLVFYLDSRFDKRIVSHLKKFASRIFVNPREKSKIEIDNAICARDATSAHVNIENDGTGG</sequence>
<proteinExistence type="predicted"/>
<dbReference type="Proteomes" id="UP001430953">
    <property type="component" value="Unassembled WGS sequence"/>
</dbReference>
<protein>
    <submittedName>
        <fullName evidence="1">Uncharacterized protein</fullName>
    </submittedName>
</protein>
<gene>
    <name evidence="1" type="ORF">PUN28_014504</name>
</gene>
<evidence type="ECO:0000313" key="1">
    <source>
        <dbReference type="EMBL" id="KAL0109477.1"/>
    </source>
</evidence>
<dbReference type="AlphaFoldDB" id="A0AAW2F5Q8"/>